<keyword evidence="3" id="KW-1185">Reference proteome</keyword>
<keyword evidence="1" id="KW-1133">Transmembrane helix</keyword>
<dbReference type="Proteomes" id="UP001596298">
    <property type="component" value="Unassembled WGS sequence"/>
</dbReference>
<proteinExistence type="predicted"/>
<dbReference type="EMBL" id="JBHSWH010000001">
    <property type="protein sequence ID" value="MFC6704058.1"/>
    <property type="molecule type" value="Genomic_DNA"/>
</dbReference>
<organism evidence="2 3">
    <name type="scientific">Flexivirga alba</name>
    <dbReference type="NCBI Taxonomy" id="702742"/>
    <lineage>
        <taxon>Bacteria</taxon>
        <taxon>Bacillati</taxon>
        <taxon>Actinomycetota</taxon>
        <taxon>Actinomycetes</taxon>
        <taxon>Micrococcales</taxon>
        <taxon>Dermacoccaceae</taxon>
        <taxon>Flexivirga</taxon>
    </lineage>
</organism>
<dbReference type="RefSeq" id="WP_382397951.1">
    <property type="nucleotide sequence ID" value="NZ_JBHSWH010000001.1"/>
</dbReference>
<sequence length="214" mass="22149">MNLPARRGLALTIIGPILMLVLAPAVLGIGIWRGVVAGNAGLDHYSWMDVGQTAQISGVGSQSIVVSDNGASSSVDCSVDGPSGPVDIYPVSYGDGSIAASSYLEIAEFDPDVPGAYQVDCAADQVKVLPTQVLDDADNAFGLRMLIGFAAAGVCFAIGLTLLIVGIVKLVNSANDRRRALWPQAGYGYGYTGGYGYPQQAPPTGDPDDPYARP</sequence>
<gene>
    <name evidence="2" type="ORF">ACFQDH_01920</name>
</gene>
<keyword evidence="1" id="KW-0812">Transmembrane</keyword>
<accession>A0ABW2AB27</accession>
<name>A0ABW2AB27_9MICO</name>
<evidence type="ECO:0000313" key="3">
    <source>
        <dbReference type="Proteomes" id="UP001596298"/>
    </source>
</evidence>
<protein>
    <submittedName>
        <fullName evidence="2">Uncharacterized protein</fullName>
    </submittedName>
</protein>
<comment type="caution">
    <text evidence="2">The sequence shown here is derived from an EMBL/GenBank/DDBJ whole genome shotgun (WGS) entry which is preliminary data.</text>
</comment>
<feature type="transmembrane region" description="Helical" evidence="1">
    <location>
        <begin position="9"/>
        <end position="32"/>
    </location>
</feature>
<evidence type="ECO:0000313" key="2">
    <source>
        <dbReference type="EMBL" id="MFC6704058.1"/>
    </source>
</evidence>
<reference evidence="3" key="1">
    <citation type="journal article" date="2019" name="Int. J. Syst. Evol. Microbiol.">
        <title>The Global Catalogue of Microorganisms (GCM) 10K type strain sequencing project: providing services to taxonomists for standard genome sequencing and annotation.</title>
        <authorList>
            <consortium name="The Broad Institute Genomics Platform"/>
            <consortium name="The Broad Institute Genome Sequencing Center for Infectious Disease"/>
            <person name="Wu L."/>
            <person name="Ma J."/>
        </authorList>
    </citation>
    <scope>NUCLEOTIDE SEQUENCE [LARGE SCALE GENOMIC DNA]</scope>
    <source>
        <strain evidence="3">CCUG 58127</strain>
    </source>
</reference>
<feature type="transmembrane region" description="Helical" evidence="1">
    <location>
        <begin position="146"/>
        <end position="171"/>
    </location>
</feature>
<evidence type="ECO:0000256" key="1">
    <source>
        <dbReference type="SAM" id="Phobius"/>
    </source>
</evidence>
<keyword evidence="1" id="KW-0472">Membrane</keyword>